<dbReference type="PANTHER" id="PTHR38847:SF1">
    <property type="entry name" value="PSEUDOURIDINE SYNTHASE RSUA_RLUA-LIKE DOMAIN-CONTAINING PROTEIN"/>
    <property type="match status" value="1"/>
</dbReference>
<feature type="signal peptide" evidence="1">
    <location>
        <begin position="1"/>
        <end position="27"/>
    </location>
</feature>
<comment type="caution">
    <text evidence="2">The sequence shown here is derived from an EMBL/GenBank/DDBJ whole genome shotgun (WGS) entry which is preliminary data.</text>
</comment>
<dbReference type="Pfam" id="PF14273">
    <property type="entry name" value="DUF4360"/>
    <property type="match status" value="1"/>
</dbReference>
<accession>A0ABS5ZA87</accession>
<protein>
    <submittedName>
        <fullName evidence="2">DUF4360 domain-containing protein</fullName>
    </submittedName>
</protein>
<evidence type="ECO:0000256" key="1">
    <source>
        <dbReference type="SAM" id="SignalP"/>
    </source>
</evidence>
<proteinExistence type="predicted"/>
<feature type="chain" id="PRO_5047291154" evidence="1">
    <location>
        <begin position="28"/>
        <end position="218"/>
    </location>
</feature>
<organism evidence="2 3">
    <name type="scientific">Zooshikella harenae</name>
    <dbReference type="NCBI Taxonomy" id="2827238"/>
    <lineage>
        <taxon>Bacteria</taxon>
        <taxon>Pseudomonadati</taxon>
        <taxon>Pseudomonadota</taxon>
        <taxon>Gammaproteobacteria</taxon>
        <taxon>Oceanospirillales</taxon>
        <taxon>Zooshikellaceae</taxon>
        <taxon>Zooshikella</taxon>
    </lineage>
</organism>
<dbReference type="Proteomes" id="UP000690515">
    <property type="component" value="Unassembled WGS sequence"/>
</dbReference>
<keyword evidence="1" id="KW-0732">Signal</keyword>
<reference evidence="2 3" key="1">
    <citation type="submission" date="2021-04" db="EMBL/GenBank/DDBJ databases">
        <authorList>
            <person name="Pira H."/>
            <person name="Risdian C."/>
            <person name="Wink J."/>
        </authorList>
    </citation>
    <scope>NUCLEOTIDE SEQUENCE [LARGE SCALE GENOMIC DNA]</scope>
    <source>
        <strain evidence="2 3">WH53</strain>
    </source>
</reference>
<sequence>MKKIFNKTSVVVCCAISSLLIGNTVLAVDPDQPPEGSVYIENIVYGGSGCPQDSVGISIATNGLNFGVSFDQYIAGIGDGFGRADQRKSCDLRVNLKVPPGYAYTVADLTYRGYAEMDRGIFASMSSTYHFQGEALDAGFVKNMRGPIEEDFTYTDSLDLESFVWSSCGATAPLVLQTKMKLKKARFTPPESGGTIGVDSVEGKLTHEYGLLWKKCEG</sequence>
<name>A0ABS5ZA87_9GAMM</name>
<dbReference type="InterPro" id="IPR025649">
    <property type="entry name" value="DUF4360"/>
</dbReference>
<gene>
    <name evidence="2" type="ORF">KCG35_07805</name>
</gene>
<dbReference type="RefSeq" id="WP_215819126.1">
    <property type="nucleotide sequence ID" value="NZ_JAGSOY010000013.1"/>
</dbReference>
<dbReference type="EMBL" id="JAGSOY010000013">
    <property type="protein sequence ID" value="MBU2710962.1"/>
    <property type="molecule type" value="Genomic_DNA"/>
</dbReference>
<evidence type="ECO:0000313" key="2">
    <source>
        <dbReference type="EMBL" id="MBU2710962.1"/>
    </source>
</evidence>
<evidence type="ECO:0000313" key="3">
    <source>
        <dbReference type="Proteomes" id="UP000690515"/>
    </source>
</evidence>
<keyword evidence="3" id="KW-1185">Reference proteome</keyword>
<dbReference type="PANTHER" id="PTHR38847">
    <property type="match status" value="1"/>
</dbReference>